<reference evidence="2 3" key="1">
    <citation type="submission" date="2019-05" db="EMBL/GenBank/DDBJ databases">
        <authorList>
            <person name="Qu J.-H."/>
        </authorList>
    </citation>
    <scope>NUCLEOTIDE SEQUENCE [LARGE SCALE GENOMIC DNA]</scope>
    <source>
        <strain evidence="2 3">NS28</strain>
    </source>
</reference>
<dbReference type="Proteomes" id="UP000323994">
    <property type="component" value="Unassembled WGS sequence"/>
</dbReference>
<protein>
    <submittedName>
        <fullName evidence="2">Uncharacterized protein</fullName>
    </submittedName>
</protein>
<organism evidence="2 3">
    <name type="scientific">Dyadobacter flavalbus</name>
    <dbReference type="NCBI Taxonomy" id="2579942"/>
    <lineage>
        <taxon>Bacteria</taxon>
        <taxon>Pseudomonadati</taxon>
        <taxon>Bacteroidota</taxon>
        <taxon>Cytophagia</taxon>
        <taxon>Cytophagales</taxon>
        <taxon>Spirosomataceae</taxon>
        <taxon>Dyadobacter</taxon>
    </lineage>
</organism>
<evidence type="ECO:0000256" key="1">
    <source>
        <dbReference type="SAM" id="Phobius"/>
    </source>
</evidence>
<comment type="caution">
    <text evidence="2">The sequence shown here is derived from an EMBL/GenBank/DDBJ whole genome shotgun (WGS) entry which is preliminary data.</text>
</comment>
<keyword evidence="1" id="KW-0472">Membrane</keyword>
<dbReference type="AlphaFoldDB" id="A0A5M8QQ87"/>
<gene>
    <name evidence="2" type="ORF">FEM33_20530</name>
</gene>
<dbReference type="OrthoDB" id="9825517at2"/>
<name>A0A5M8QQ87_9BACT</name>
<feature type="transmembrane region" description="Helical" evidence="1">
    <location>
        <begin position="92"/>
        <end position="111"/>
    </location>
</feature>
<keyword evidence="1" id="KW-1133">Transmembrane helix</keyword>
<keyword evidence="1" id="KW-0812">Transmembrane</keyword>
<accession>A0A5M8QQ87</accession>
<dbReference type="RefSeq" id="WP_139013869.1">
    <property type="nucleotide sequence ID" value="NZ_VBSN01000062.1"/>
</dbReference>
<sequence length="148" mass="17329">MELLNELLTKQIEFQKSLEAVNRKLDEQAQKKPVVHLDHQAVASQIRAGLPSSEQFEKVNEQIRRTISNIPDRIPVQTSEEILGFTSFKALWINWAIFFSLLVLVAAGITYSKNQEIEGLKQYRRNSEAFVSWIQEKYPEVWKVWRKQ</sequence>
<dbReference type="EMBL" id="VBSN01000062">
    <property type="protein sequence ID" value="KAA6436816.1"/>
    <property type="molecule type" value="Genomic_DNA"/>
</dbReference>
<keyword evidence="3" id="KW-1185">Reference proteome</keyword>
<evidence type="ECO:0000313" key="3">
    <source>
        <dbReference type="Proteomes" id="UP000323994"/>
    </source>
</evidence>
<evidence type="ECO:0000313" key="2">
    <source>
        <dbReference type="EMBL" id="KAA6436816.1"/>
    </source>
</evidence>
<proteinExistence type="predicted"/>